<proteinExistence type="predicted"/>
<dbReference type="Gene3D" id="2.10.90.10">
    <property type="entry name" value="Cystine-knot cytokines"/>
    <property type="match status" value="1"/>
</dbReference>
<feature type="chain" id="PRO_5033006154" evidence="1">
    <location>
        <begin position="20"/>
        <end position="139"/>
    </location>
</feature>
<evidence type="ECO:0000313" key="2">
    <source>
        <dbReference type="EMBL" id="VDI11109.1"/>
    </source>
</evidence>
<gene>
    <name evidence="2" type="ORF">MGAL_10B042070</name>
</gene>
<reference evidence="2" key="1">
    <citation type="submission" date="2018-11" db="EMBL/GenBank/DDBJ databases">
        <authorList>
            <person name="Alioto T."/>
            <person name="Alioto T."/>
        </authorList>
    </citation>
    <scope>NUCLEOTIDE SEQUENCE</scope>
</reference>
<dbReference type="EMBL" id="UYJE01002487">
    <property type="protein sequence ID" value="VDI11109.1"/>
    <property type="molecule type" value="Genomic_DNA"/>
</dbReference>
<comment type="caution">
    <text evidence="2">The sequence shown here is derived from an EMBL/GenBank/DDBJ whole genome shotgun (WGS) entry which is preliminary data.</text>
</comment>
<dbReference type="SUPFAM" id="SSF57501">
    <property type="entry name" value="Cystine-knot cytokines"/>
    <property type="match status" value="1"/>
</dbReference>
<accession>A0A8B6CZ01</accession>
<protein>
    <submittedName>
        <fullName evidence="2">Uncharacterized protein</fullName>
    </submittedName>
</protein>
<dbReference type="AlphaFoldDB" id="A0A8B6CZ01"/>
<dbReference type="Proteomes" id="UP000596742">
    <property type="component" value="Unassembled WGS sequence"/>
</dbReference>
<dbReference type="InterPro" id="IPR029034">
    <property type="entry name" value="Cystine-knot_cytokine"/>
</dbReference>
<organism evidence="2 3">
    <name type="scientific">Mytilus galloprovincialis</name>
    <name type="common">Mediterranean mussel</name>
    <dbReference type="NCBI Taxonomy" id="29158"/>
    <lineage>
        <taxon>Eukaryota</taxon>
        <taxon>Metazoa</taxon>
        <taxon>Spiralia</taxon>
        <taxon>Lophotrochozoa</taxon>
        <taxon>Mollusca</taxon>
        <taxon>Bivalvia</taxon>
        <taxon>Autobranchia</taxon>
        <taxon>Pteriomorphia</taxon>
        <taxon>Mytilida</taxon>
        <taxon>Mytiloidea</taxon>
        <taxon>Mytilidae</taxon>
        <taxon>Mytilinae</taxon>
        <taxon>Mytilus</taxon>
    </lineage>
</organism>
<evidence type="ECO:0000313" key="3">
    <source>
        <dbReference type="Proteomes" id="UP000596742"/>
    </source>
</evidence>
<keyword evidence="3" id="KW-1185">Reference proteome</keyword>
<name>A0A8B6CZ01_MYTGA</name>
<keyword evidence="1" id="KW-0732">Signal</keyword>
<sequence length="139" mass="15834">MTAILRLFILSVMILKVVSTSNNIREIRNRNIADIFRSKRSSQNCIPCHDVIIKDAVCPCIPRINTDDFRQPYVIPEMVCSSTVPRFGFQHGFKCQEITINMDVKRQSFIAGNFTATKQRIRVGCTPVMDCSSRTSTCR</sequence>
<evidence type="ECO:0000256" key="1">
    <source>
        <dbReference type="SAM" id="SignalP"/>
    </source>
</evidence>
<feature type="signal peptide" evidence="1">
    <location>
        <begin position="1"/>
        <end position="19"/>
    </location>
</feature>